<evidence type="ECO:0000256" key="3">
    <source>
        <dbReference type="ARBA" id="ARBA00022764"/>
    </source>
</evidence>
<sequence>MSRPLGWYVHRLRGMPLSEVASRVGDRARQQAWRSRQVTPADLATLRGPVPGLLAERRFGSVVPGGVRGAVPPEAREAVVAAADRILAGDWTVLGRPRPDIVDPDWFLDPVSGRRAPQNDLAFSIDHRDEEVTGNVKAVWELSRHHHLTVLAAAWWLTGEERYATVVAAQLRSWWAANPFLSGVHWTSGIELGVRLVSWVWVRRLLEGWPGAAALFEENDLALRQIGWHQEYLAAFRSRGSSANNHVVAETCGLLAASCAFPWYAASERWVDQAARDLEAALRRNTFPSGVNRELATDYHRFVTELGLVALAESDRAGRPLSAPTHRLLVASLDAAAALLDGAGRAPRQGDGDEGRGLVLEGEGADPWLTLLGSGAAVFGSTAWWPQADGGITSCLLGAMTHRVTVPGRPAAAPRAFPDSGIVLLGTSTPAGQPSLWCRCDGGPHGFLSIAAHAHADALSLELRHGSVDVLADPGTYCYHGEPEWRSYFRSTRAHNTIEVDGVNQSVEGGPFLWRTHTDSVVEAAYEVVDGHQAWVAHHTGYARLDRDLRHTRRVTLDPATGELVVIDILTGSSPHTARLCWHLGPEVSATLDRSAASLSWPDDDGAQQASLVLPQALQWTEHRGETEPISGWYSPSFGERVPSTTLVGCAEWIGTVTLRTTLQLLGAGPRQTAVSRTALVPPCPEPASSHVLEHPRGRRP</sequence>
<evidence type="ECO:0000259" key="6">
    <source>
        <dbReference type="Pfam" id="PF07940"/>
    </source>
</evidence>
<dbReference type="InterPro" id="IPR012480">
    <property type="entry name" value="Hepar_II_III_C"/>
</dbReference>
<dbReference type="RefSeq" id="WP_344948957.1">
    <property type="nucleotide sequence ID" value="NZ_BAABDC010000005.1"/>
</dbReference>
<organism evidence="8 9">
    <name type="scientific">Terrabacter ginsenosidimutans</name>
    <dbReference type="NCBI Taxonomy" id="490575"/>
    <lineage>
        <taxon>Bacteria</taxon>
        <taxon>Bacillati</taxon>
        <taxon>Actinomycetota</taxon>
        <taxon>Actinomycetes</taxon>
        <taxon>Micrococcales</taxon>
        <taxon>Intrasporangiaceae</taxon>
        <taxon>Terrabacter</taxon>
    </lineage>
</organism>
<dbReference type="Pfam" id="PF07940">
    <property type="entry name" value="Hepar_II_III_C"/>
    <property type="match status" value="1"/>
</dbReference>
<proteinExistence type="predicted"/>
<dbReference type="InterPro" id="IPR008929">
    <property type="entry name" value="Chondroitin_lyas"/>
</dbReference>
<dbReference type="Pfam" id="PF16889">
    <property type="entry name" value="Hepar_II_III_N"/>
    <property type="match status" value="1"/>
</dbReference>
<comment type="subcellular location">
    <subcellularLocation>
        <location evidence="1">Periplasm</location>
    </subcellularLocation>
</comment>
<feature type="domain" description="Heparinase II/III-like C-terminal" evidence="6">
    <location>
        <begin position="411"/>
        <end position="648"/>
    </location>
</feature>
<accession>A0ABP7E385</accession>
<name>A0ABP7E385_9MICO</name>
<evidence type="ECO:0000256" key="2">
    <source>
        <dbReference type="ARBA" id="ARBA00022729"/>
    </source>
</evidence>
<keyword evidence="9" id="KW-1185">Reference proteome</keyword>
<evidence type="ECO:0000259" key="7">
    <source>
        <dbReference type="Pfam" id="PF16889"/>
    </source>
</evidence>
<evidence type="ECO:0000256" key="5">
    <source>
        <dbReference type="SAM" id="MobiDB-lite"/>
    </source>
</evidence>
<keyword evidence="3" id="KW-0574">Periplasm</keyword>
<dbReference type="Proteomes" id="UP001501468">
    <property type="component" value="Unassembled WGS sequence"/>
</dbReference>
<reference evidence="9" key="1">
    <citation type="journal article" date="2019" name="Int. J. Syst. Evol. Microbiol.">
        <title>The Global Catalogue of Microorganisms (GCM) 10K type strain sequencing project: providing services to taxonomists for standard genome sequencing and annotation.</title>
        <authorList>
            <consortium name="The Broad Institute Genomics Platform"/>
            <consortium name="The Broad Institute Genome Sequencing Center for Infectious Disease"/>
            <person name="Wu L."/>
            <person name="Ma J."/>
        </authorList>
    </citation>
    <scope>NUCLEOTIDE SEQUENCE [LARGE SCALE GENOMIC DNA]</scope>
    <source>
        <strain evidence="9">JCM 17125</strain>
    </source>
</reference>
<evidence type="ECO:0000313" key="8">
    <source>
        <dbReference type="EMBL" id="GAA3713642.1"/>
    </source>
</evidence>
<keyword evidence="4 8" id="KW-0456">Lyase</keyword>
<feature type="domain" description="Heparin-sulfate lyase N-terminal" evidence="7">
    <location>
        <begin position="124"/>
        <end position="319"/>
    </location>
</feature>
<protein>
    <submittedName>
        <fullName evidence="8">Alginate lyase family protein</fullName>
    </submittedName>
</protein>
<evidence type="ECO:0000313" key="9">
    <source>
        <dbReference type="Proteomes" id="UP001501468"/>
    </source>
</evidence>
<dbReference type="Gene3D" id="2.70.98.70">
    <property type="match status" value="1"/>
</dbReference>
<evidence type="ECO:0000256" key="4">
    <source>
        <dbReference type="ARBA" id="ARBA00023239"/>
    </source>
</evidence>
<dbReference type="PANTHER" id="PTHR39210">
    <property type="entry name" value="HEPARIN-SULFATE LYASE"/>
    <property type="match status" value="1"/>
</dbReference>
<evidence type="ECO:0000256" key="1">
    <source>
        <dbReference type="ARBA" id="ARBA00004418"/>
    </source>
</evidence>
<dbReference type="SUPFAM" id="SSF48230">
    <property type="entry name" value="Chondroitin AC/alginate lyase"/>
    <property type="match status" value="1"/>
</dbReference>
<dbReference type="Gene3D" id="1.50.10.100">
    <property type="entry name" value="Chondroitin AC/alginate lyase"/>
    <property type="match status" value="1"/>
</dbReference>
<comment type="caution">
    <text evidence="8">The sequence shown here is derived from an EMBL/GenBank/DDBJ whole genome shotgun (WGS) entry which is preliminary data.</text>
</comment>
<feature type="region of interest" description="Disordered" evidence="5">
    <location>
        <begin position="680"/>
        <end position="701"/>
    </location>
</feature>
<dbReference type="InterPro" id="IPR031680">
    <property type="entry name" value="Hepar_II_III_N"/>
</dbReference>
<feature type="compositionally biased region" description="Basic and acidic residues" evidence="5">
    <location>
        <begin position="692"/>
        <end position="701"/>
    </location>
</feature>
<dbReference type="PANTHER" id="PTHR39210:SF1">
    <property type="entry name" value="HEPARIN-SULFATE LYASE"/>
    <property type="match status" value="1"/>
</dbReference>
<dbReference type="EMBL" id="BAABDC010000005">
    <property type="protein sequence ID" value="GAA3713642.1"/>
    <property type="molecule type" value="Genomic_DNA"/>
</dbReference>
<gene>
    <name evidence="8" type="ORF">GCM10022399_32950</name>
</gene>
<keyword evidence="2" id="KW-0732">Signal</keyword>
<dbReference type="GO" id="GO:0016829">
    <property type="term" value="F:lyase activity"/>
    <property type="evidence" value="ECO:0007669"/>
    <property type="project" value="UniProtKB-KW"/>
</dbReference>